<feature type="domain" description="Methionyl/Valyl/Leucyl/Isoleucyl-tRNA synthetase anticodon-binding" evidence="9">
    <location>
        <begin position="1"/>
        <end position="73"/>
    </location>
</feature>
<evidence type="ECO:0000256" key="8">
    <source>
        <dbReference type="ARBA" id="ARBA00029936"/>
    </source>
</evidence>
<evidence type="ECO:0000256" key="1">
    <source>
        <dbReference type="ARBA" id="ARBA00005594"/>
    </source>
</evidence>
<dbReference type="InterPro" id="IPR009080">
    <property type="entry name" value="tRNAsynth_Ia_anticodon-bd"/>
</dbReference>
<accession>A0A914QRJ0</accession>
<dbReference type="InterPro" id="IPR013155">
    <property type="entry name" value="M/V/L/I-tRNA-synth_anticd-bd"/>
</dbReference>
<dbReference type="Proteomes" id="UP000887578">
    <property type="component" value="Unplaced"/>
</dbReference>
<evidence type="ECO:0000256" key="2">
    <source>
        <dbReference type="ARBA" id="ARBA00013169"/>
    </source>
</evidence>
<dbReference type="EC" id="6.1.1.9" evidence="2"/>
<keyword evidence="6" id="KW-0648">Protein biosynthesis</keyword>
<evidence type="ECO:0000256" key="7">
    <source>
        <dbReference type="ARBA" id="ARBA00023146"/>
    </source>
</evidence>
<name>A0A914QRJ0_9BILA</name>
<evidence type="ECO:0000256" key="3">
    <source>
        <dbReference type="ARBA" id="ARBA00022598"/>
    </source>
</evidence>
<evidence type="ECO:0000313" key="10">
    <source>
        <dbReference type="Proteomes" id="UP000887578"/>
    </source>
</evidence>
<sequence>MPFITEELWQRIPKRPSVKAISIHVSEFPEAQSYPFHDEKLEERINLAIEILKRVRSTRTEHKLLPKTKTDIFIVVADAERDLLKDTTQFIATLASSNNARILSTNETSSIPNGCAEVNISETCNVSIALS</sequence>
<dbReference type="GO" id="GO:0005829">
    <property type="term" value="C:cytosol"/>
    <property type="evidence" value="ECO:0007669"/>
    <property type="project" value="TreeGrafter"/>
</dbReference>
<evidence type="ECO:0000256" key="5">
    <source>
        <dbReference type="ARBA" id="ARBA00022840"/>
    </source>
</evidence>
<dbReference type="GO" id="GO:0005524">
    <property type="term" value="F:ATP binding"/>
    <property type="evidence" value="ECO:0007669"/>
    <property type="project" value="UniProtKB-KW"/>
</dbReference>
<evidence type="ECO:0000313" key="11">
    <source>
        <dbReference type="WBParaSite" id="PDA_v2.g634.t1"/>
    </source>
</evidence>
<dbReference type="Pfam" id="PF08264">
    <property type="entry name" value="Anticodon_1"/>
    <property type="match status" value="1"/>
</dbReference>
<keyword evidence="10" id="KW-1185">Reference proteome</keyword>
<evidence type="ECO:0000256" key="4">
    <source>
        <dbReference type="ARBA" id="ARBA00022741"/>
    </source>
</evidence>
<dbReference type="InterPro" id="IPR002303">
    <property type="entry name" value="Valyl-tRNA_ligase"/>
</dbReference>
<reference evidence="11" key="1">
    <citation type="submission" date="2022-11" db="UniProtKB">
        <authorList>
            <consortium name="WormBaseParasite"/>
        </authorList>
    </citation>
    <scope>IDENTIFICATION</scope>
</reference>
<keyword evidence="5" id="KW-0067">ATP-binding</keyword>
<keyword evidence="7" id="KW-0030">Aminoacyl-tRNA synthetase</keyword>
<dbReference type="SUPFAM" id="SSF47323">
    <property type="entry name" value="Anticodon-binding domain of a subclass of class I aminoacyl-tRNA synthetases"/>
    <property type="match status" value="1"/>
</dbReference>
<protein>
    <recommendedName>
        <fullName evidence="2">valine--tRNA ligase</fullName>
        <ecNumber evidence="2">6.1.1.9</ecNumber>
    </recommendedName>
    <alternativeName>
        <fullName evidence="8">Valyl-tRNA synthetase</fullName>
    </alternativeName>
</protein>
<comment type="similarity">
    <text evidence="1">Belongs to the class-I aminoacyl-tRNA synthetase family.</text>
</comment>
<proteinExistence type="inferred from homology"/>
<dbReference type="GO" id="GO:0006438">
    <property type="term" value="P:valyl-tRNA aminoacylation"/>
    <property type="evidence" value="ECO:0007669"/>
    <property type="project" value="InterPro"/>
</dbReference>
<dbReference type="WBParaSite" id="PDA_v2.g634.t1">
    <property type="protein sequence ID" value="PDA_v2.g634.t1"/>
    <property type="gene ID" value="PDA_v2.g634"/>
</dbReference>
<dbReference type="GO" id="GO:0004832">
    <property type="term" value="F:valine-tRNA ligase activity"/>
    <property type="evidence" value="ECO:0007669"/>
    <property type="project" value="UniProtKB-EC"/>
</dbReference>
<dbReference type="Gene3D" id="1.10.730.10">
    <property type="entry name" value="Isoleucyl-tRNA Synthetase, Domain 1"/>
    <property type="match status" value="1"/>
</dbReference>
<dbReference type="PANTHER" id="PTHR11946">
    <property type="entry name" value="VALYL-TRNA SYNTHETASES"/>
    <property type="match status" value="1"/>
</dbReference>
<dbReference type="AlphaFoldDB" id="A0A914QRJ0"/>
<keyword evidence="3" id="KW-0436">Ligase</keyword>
<dbReference type="PANTHER" id="PTHR11946:SF109">
    <property type="entry name" value="VALINE--TRNA LIGASE"/>
    <property type="match status" value="1"/>
</dbReference>
<evidence type="ECO:0000259" key="9">
    <source>
        <dbReference type="Pfam" id="PF08264"/>
    </source>
</evidence>
<evidence type="ECO:0000256" key="6">
    <source>
        <dbReference type="ARBA" id="ARBA00022917"/>
    </source>
</evidence>
<organism evidence="10 11">
    <name type="scientific">Panagrolaimus davidi</name>
    <dbReference type="NCBI Taxonomy" id="227884"/>
    <lineage>
        <taxon>Eukaryota</taxon>
        <taxon>Metazoa</taxon>
        <taxon>Ecdysozoa</taxon>
        <taxon>Nematoda</taxon>
        <taxon>Chromadorea</taxon>
        <taxon>Rhabditida</taxon>
        <taxon>Tylenchina</taxon>
        <taxon>Panagrolaimomorpha</taxon>
        <taxon>Panagrolaimoidea</taxon>
        <taxon>Panagrolaimidae</taxon>
        <taxon>Panagrolaimus</taxon>
    </lineage>
</organism>
<keyword evidence="4" id="KW-0547">Nucleotide-binding</keyword>